<keyword evidence="3" id="KW-1185">Reference proteome</keyword>
<organism evidence="2 3">
    <name type="scientific">Hazenella coriacea</name>
    <dbReference type="NCBI Taxonomy" id="1179467"/>
    <lineage>
        <taxon>Bacteria</taxon>
        <taxon>Bacillati</taxon>
        <taxon>Bacillota</taxon>
        <taxon>Bacilli</taxon>
        <taxon>Bacillales</taxon>
        <taxon>Thermoactinomycetaceae</taxon>
        <taxon>Hazenella</taxon>
    </lineage>
</organism>
<dbReference type="Pfam" id="PF09858">
    <property type="entry name" value="DUF2085"/>
    <property type="match status" value="1"/>
</dbReference>
<dbReference type="EMBL" id="SMAG01000002">
    <property type="protein sequence ID" value="TCS95769.1"/>
    <property type="molecule type" value="Genomic_DNA"/>
</dbReference>
<keyword evidence="1" id="KW-0812">Transmembrane</keyword>
<gene>
    <name evidence="2" type="ORF">EDD58_102349</name>
</gene>
<evidence type="ECO:0000313" key="3">
    <source>
        <dbReference type="Proteomes" id="UP000294937"/>
    </source>
</evidence>
<sequence>MPLLKNLILMIPCHRKPNRCLHMKGKPLPICARCMSMLLGYLWIPILFLVPIELPWWVGVPLQLPMLIDGFTQLFKWRESTNLLRVITGSLSGLGLSIIIVDLSIKLASWLSSW</sequence>
<accession>A0A4R3L801</accession>
<protein>
    <submittedName>
        <fullName evidence="2">Putative membrane protein</fullName>
    </submittedName>
</protein>
<dbReference type="InterPro" id="IPR019206">
    <property type="entry name" value="DUF2085_TM"/>
</dbReference>
<evidence type="ECO:0000313" key="2">
    <source>
        <dbReference type="EMBL" id="TCS95769.1"/>
    </source>
</evidence>
<keyword evidence="1" id="KW-0472">Membrane</keyword>
<dbReference type="RefSeq" id="WP_131923746.1">
    <property type="nucleotide sequence ID" value="NZ_SMAG01000002.1"/>
</dbReference>
<reference evidence="2 3" key="1">
    <citation type="submission" date="2019-03" db="EMBL/GenBank/DDBJ databases">
        <title>Genomic Encyclopedia of Type Strains, Phase IV (KMG-IV): sequencing the most valuable type-strain genomes for metagenomic binning, comparative biology and taxonomic classification.</title>
        <authorList>
            <person name="Goeker M."/>
        </authorList>
    </citation>
    <scope>NUCLEOTIDE SEQUENCE [LARGE SCALE GENOMIC DNA]</scope>
    <source>
        <strain evidence="2 3">DSM 45707</strain>
    </source>
</reference>
<comment type="caution">
    <text evidence="2">The sequence shown here is derived from an EMBL/GenBank/DDBJ whole genome shotgun (WGS) entry which is preliminary data.</text>
</comment>
<dbReference type="Proteomes" id="UP000294937">
    <property type="component" value="Unassembled WGS sequence"/>
</dbReference>
<proteinExistence type="predicted"/>
<feature type="transmembrane region" description="Helical" evidence="1">
    <location>
        <begin position="83"/>
        <end position="105"/>
    </location>
</feature>
<dbReference type="AlphaFoldDB" id="A0A4R3L801"/>
<evidence type="ECO:0000256" key="1">
    <source>
        <dbReference type="SAM" id="Phobius"/>
    </source>
</evidence>
<dbReference type="OrthoDB" id="9810176at2"/>
<keyword evidence="1" id="KW-1133">Transmembrane helix</keyword>
<name>A0A4R3L801_9BACL</name>